<accession>A0A016XJV3</accession>
<evidence type="ECO:0000256" key="1">
    <source>
        <dbReference type="SAM" id="MobiDB-lite"/>
    </source>
</evidence>
<dbReference type="eggNOG" id="COG3462">
    <property type="taxonomic scope" value="Bacteria"/>
</dbReference>
<dbReference type="Pfam" id="PF09851">
    <property type="entry name" value="SHOCT"/>
    <property type="match status" value="1"/>
</dbReference>
<dbReference type="STRING" id="1458275.AZ34_14695"/>
<feature type="region of interest" description="Disordered" evidence="1">
    <location>
        <begin position="71"/>
        <end position="90"/>
    </location>
</feature>
<organism evidence="3 4">
    <name type="scientific">Hylemonella gracilis str. Niagara R</name>
    <dbReference type="NCBI Taxonomy" id="1458275"/>
    <lineage>
        <taxon>Bacteria</taxon>
        <taxon>Pseudomonadati</taxon>
        <taxon>Pseudomonadota</taxon>
        <taxon>Betaproteobacteria</taxon>
        <taxon>Burkholderiales</taxon>
        <taxon>Comamonadaceae</taxon>
        <taxon>Hylemonella</taxon>
    </lineage>
</organism>
<dbReference type="RefSeq" id="WP_231495541.1">
    <property type="nucleotide sequence ID" value="NZ_JEMG01000001.1"/>
</dbReference>
<dbReference type="AlphaFoldDB" id="A0A016XJV3"/>
<evidence type="ECO:0000313" key="3">
    <source>
        <dbReference type="EMBL" id="EYC52175.1"/>
    </source>
</evidence>
<evidence type="ECO:0000313" key="4">
    <source>
        <dbReference type="Proteomes" id="UP000023268"/>
    </source>
</evidence>
<reference evidence="3 4" key="1">
    <citation type="submission" date="2014-02" db="EMBL/GenBank/DDBJ databases">
        <title>Draft Genome of Hylemonella gracilis isolated from the Niagara River.</title>
        <authorList>
            <person name="Pawlowski D.R."/>
            <person name="Koudelka G.B."/>
        </authorList>
    </citation>
    <scope>NUCLEOTIDE SEQUENCE [LARGE SCALE GENOMIC DNA]</scope>
    <source>
        <strain evidence="3 4">Niagara R</strain>
    </source>
</reference>
<dbReference type="Proteomes" id="UP000023268">
    <property type="component" value="Unassembled WGS sequence"/>
</dbReference>
<feature type="domain" description="SHOCT" evidence="2">
    <location>
        <begin position="46"/>
        <end position="71"/>
    </location>
</feature>
<protein>
    <submittedName>
        <fullName evidence="3">Membrane protein</fullName>
    </submittedName>
</protein>
<dbReference type="InterPro" id="IPR018649">
    <property type="entry name" value="SHOCT"/>
</dbReference>
<proteinExistence type="predicted"/>
<name>A0A016XJV3_9BURK</name>
<dbReference type="EMBL" id="JEMG01000001">
    <property type="protein sequence ID" value="EYC52175.1"/>
    <property type="molecule type" value="Genomic_DNA"/>
</dbReference>
<comment type="caution">
    <text evidence="3">The sequence shown here is derived from an EMBL/GenBank/DDBJ whole genome shotgun (WGS) entry which is preliminary data.</text>
</comment>
<evidence type="ECO:0000259" key="2">
    <source>
        <dbReference type="Pfam" id="PF09851"/>
    </source>
</evidence>
<gene>
    <name evidence="3" type="ORF">AZ34_14695</name>
</gene>
<sequence length="90" mass="10277">MFFDHGYYMGGMHAFWWLFWLVLVVAFVYAARSPAGRSGRSTRESPLEILQRRFAKGELSPEAYEQAKALLERDAGKTKGNESSLRSDKT</sequence>